<gene>
    <name evidence="1" type="ORF">SDC9_149128</name>
</gene>
<organism evidence="1">
    <name type="scientific">bioreactor metagenome</name>
    <dbReference type="NCBI Taxonomy" id="1076179"/>
    <lineage>
        <taxon>unclassified sequences</taxon>
        <taxon>metagenomes</taxon>
        <taxon>ecological metagenomes</taxon>
    </lineage>
</organism>
<comment type="caution">
    <text evidence="1">The sequence shown here is derived from an EMBL/GenBank/DDBJ whole genome shotgun (WGS) entry which is preliminary data.</text>
</comment>
<dbReference type="AlphaFoldDB" id="A0A645EIS1"/>
<protein>
    <submittedName>
        <fullName evidence="1">Uncharacterized protein</fullName>
    </submittedName>
</protein>
<accession>A0A645EIS1</accession>
<dbReference type="EMBL" id="VSSQ01047887">
    <property type="protein sequence ID" value="MPN01915.1"/>
    <property type="molecule type" value="Genomic_DNA"/>
</dbReference>
<name>A0A645EIS1_9ZZZZ</name>
<evidence type="ECO:0000313" key="1">
    <source>
        <dbReference type="EMBL" id="MPN01915.1"/>
    </source>
</evidence>
<reference evidence="1" key="1">
    <citation type="submission" date="2019-08" db="EMBL/GenBank/DDBJ databases">
        <authorList>
            <person name="Kucharzyk K."/>
            <person name="Murdoch R.W."/>
            <person name="Higgins S."/>
            <person name="Loffler F."/>
        </authorList>
    </citation>
    <scope>NUCLEOTIDE SEQUENCE</scope>
</reference>
<proteinExistence type="predicted"/>
<sequence>MLEFTASILELPVTLLSEPFTKSMPDPFVLEPFIAVSVILAVELSPTVELLPTVKLSPSLYPAKTIFDPSGLHFGTEFRLPMWSVSLAL</sequence>